<dbReference type="SUPFAM" id="SSF53067">
    <property type="entry name" value="Actin-like ATPase domain"/>
    <property type="match status" value="1"/>
</dbReference>
<evidence type="ECO:0000313" key="8">
    <source>
        <dbReference type="EMBL" id="ABR48655.1"/>
    </source>
</evidence>
<dbReference type="InterPro" id="IPR043129">
    <property type="entry name" value="ATPase_NBD"/>
</dbReference>
<evidence type="ECO:0000256" key="5">
    <source>
        <dbReference type="ARBA" id="ARBA00023315"/>
    </source>
</evidence>
<keyword evidence="3" id="KW-0819">tRNA processing</keyword>
<protein>
    <recommendedName>
        <fullName evidence="1">N(6)-L-threonylcarbamoyladenine synthase</fullName>
        <ecNumber evidence="1">2.3.1.234</ecNumber>
    </recommendedName>
</protein>
<comment type="catalytic activity">
    <reaction evidence="6">
        <text>L-threonylcarbamoyladenylate + adenosine(37) in tRNA = N(6)-L-threonylcarbamoyladenosine(37) in tRNA + AMP + H(+)</text>
        <dbReference type="Rhea" id="RHEA:37059"/>
        <dbReference type="Rhea" id="RHEA-COMP:10162"/>
        <dbReference type="Rhea" id="RHEA-COMP:10163"/>
        <dbReference type="ChEBI" id="CHEBI:15378"/>
        <dbReference type="ChEBI" id="CHEBI:73682"/>
        <dbReference type="ChEBI" id="CHEBI:74411"/>
        <dbReference type="ChEBI" id="CHEBI:74418"/>
        <dbReference type="ChEBI" id="CHEBI:456215"/>
        <dbReference type="EC" id="2.3.1.234"/>
    </reaction>
</comment>
<dbReference type="InterPro" id="IPR000905">
    <property type="entry name" value="Gcp-like_dom"/>
</dbReference>
<dbReference type="GO" id="GO:0016787">
    <property type="term" value="F:hydrolase activity"/>
    <property type="evidence" value="ECO:0007669"/>
    <property type="project" value="UniProtKB-KW"/>
</dbReference>
<dbReference type="Pfam" id="PF00814">
    <property type="entry name" value="TsaD"/>
    <property type="match status" value="1"/>
</dbReference>
<proteinExistence type="predicted"/>
<keyword evidence="5" id="KW-0012">Acyltransferase</keyword>
<dbReference type="AlphaFoldDB" id="A6TR37"/>
<dbReference type="GO" id="GO:0046872">
    <property type="term" value="F:metal ion binding"/>
    <property type="evidence" value="ECO:0007669"/>
    <property type="project" value="UniProtKB-KW"/>
</dbReference>
<dbReference type="PANTHER" id="PTHR11735">
    <property type="entry name" value="TRNA N6-ADENOSINE THREONYLCARBAMOYLTRANSFERASE"/>
    <property type="match status" value="1"/>
</dbReference>
<dbReference type="eggNOG" id="COG0533">
    <property type="taxonomic scope" value="Bacteria"/>
</dbReference>
<evidence type="ECO:0000256" key="1">
    <source>
        <dbReference type="ARBA" id="ARBA00012156"/>
    </source>
</evidence>
<keyword evidence="4" id="KW-0479">Metal-binding</keyword>
<dbReference type="GO" id="GO:0005829">
    <property type="term" value="C:cytosol"/>
    <property type="evidence" value="ECO:0007669"/>
    <property type="project" value="TreeGrafter"/>
</dbReference>
<keyword evidence="8" id="KW-0378">Hydrolase</keyword>
<dbReference type="GO" id="GO:0061711">
    <property type="term" value="F:tRNA N(6)-L-threonylcarbamoyladenine synthase activity"/>
    <property type="evidence" value="ECO:0007669"/>
    <property type="project" value="UniProtKB-EC"/>
</dbReference>
<organism evidence="8 9">
    <name type="scientific">Alkaliphilus metalliredigens (strain QYMF)</name>
    <dbReference type="NCBI Taxonomy" id="293826"/>
    <lineage>
        <taxon>Bacteria</taxon>
        <taxon>Bacillati</taxon>
        <taxon>Bacillota</taxon>
        <taxon>Clostridia</taxon>
        <taxon>Peptostreptococcales</taxon>
        <taxon>Natronincolaceae</taxon>
        <taxon>Alkaliphilus</taxon>
    </lineage>
</organism>
<dbReference type="Gene3D" id="3.30.420.40">
    <property type="match status" value="2"/>
</dbReference>
<evidence type="ECO:0000256" key="6">
    <source>
        <dbReference type="ARBA" id="ARBA00048117"/>
    </source>
</evidence>
<dbReference type="PANTHER" id="PTHR11735:SF11">
    <property type="entry name" value="TRNA THREONYLCARBAMOYLADENOSINE BIOSYNTHESIS PROTEIN TSAB"/>
    <property type="match status" value="1"/>
</dbReference>
<dbReference type="PRINTS" id="PR00789">
    <property type="entry name" value="OSIALOPTASE"/>
</dbReference>
<accession>A6TR37</accession>
<dbReference type="STRING" id="293826.Amet_2502"/>
<dbReference type="GO" id="GO:0008033">
    <property type="term" value="P:tRNA processing"/>
    <property type="evidence" value="ECO:0007669"/>
    <property type="project" value="UniProtKB-KW"/>
</dbReference>
<evidence type="ECO:0000259" key="7">
    <source>
        <dbReference type="Pfam" id="PF00814"/>
    </source>
</evidence>
<keyword evidence="9" id="KW-1185">Reference proteome</keyword>
<name>A6TR37_ALKMQ</name>
<evidence type="ECO:0000256" key="2">
    <source>
        <dbReference type="ARBA" id="ARBA00022679"/>
    </source>
</evidence>
<dbReference type="RefSeq" id="WP_012063630.1">
    <property type="nucleotide sequence ID" value="NC_009633.1"/>
</dbReference>
<gene>
    <name evidence="8" type="ordered locus">Amet_2502</name>
</gene>
<evidence type="ECO:0000256" key="4">
    <source>
        <dbReference type="ARBA" id="ARBA00022723"/>
    </source>
</evidence>
<dbReference type="EC" id="2.3.1.234" evidence="1"/>
<keyword evidence="2" id="KW-0808">Transferase</keyword>
<dbReference type="EMBL" id="CP000724">
    <property type="protein sequence ID" value="ABR48655.1"/>
    <property type="molecule type" value="Genomic_DNA"/>
</dbReference>
<dbReference type="InterPro" id="IPR017861">
    <property type="entry name" value="KAE1/TsaD"/>
</dbReference>
<dbReference type="HOGENOM" id="CLU_023208_3_0_9"/>
<sequence length="330" mass="36330">MTTRKQAILGIDTSNYMTSLAIMNLQGALLSEERSLLPVKTGNLGLRQSDALFHHIKNLPVLCKKLMQQVDSINIVGISASVKPRPLADSYMPVFLASQSFATSMASLMNVPFYSFSHQEGHIEAGFWSQARTCTQEFLVLHISGGTTEMLKVVPYDNRYDIEIVGGSKDISAGQLIDRIGVRLDMPFPAGPHLESLSLEWQGPKIKLPISVKEGWVNFSGLETHITRLLNQEYSSQQIASSLFHTIGQSLVLMIKTAKFQSLIKTALVVGGVASNQQIRTLIEKELSSENIEVLFGQTQYCSDNAVGIAALGVKSYLNRNQTHSEKSET</sequence>
<dbReference type="Proteomes" id="UP000001572">
    <property type="component" value="Chromosome"/>
</dbReference>
<dbReference type="KEGG" id="amt:Amet_2502"/>
<evidence type="ECO:0000313" key="9">
    <source>
        <dbReference type="Proteomes" id="UP000001572"/>
    </source>
</evidence>
<feature type="domain" description="Gcp-like" evidence="7">
    <location>
        <begin position="54"/>
        <end position="310"/>
    </location>
</feature>
<reference evidence="9" key="1">
    <citation type="journal article" date="2016" name="Genome Announc.">
        <title>Complete genome sequence of Alkaliphilus metalliredigens strain QYMF, an alkaliphilic and metal-reducing bacterium isolated from borax-contaminated leachate ponds.</title>
        <authorList>
            <person name="Hwang C."/>
            <person name="Copeland A."/>
            <person name="Lucas S."/>
            <person name="Lapidus A."/>
            <person name="Barry K."/>
            <person name="Detter J.C."/>
            <person name="Glavina Del Rio T."/>
            <person name="Hammon N."/>
            <person name="Israni S."/>
            <person name="Dalin E."/>
            <person name="Tice H."/>
            <person name="Pitluck S."/>
            <person name="Chertkov O."/>
            <person name="Brettin T."/>
            <person name="Bruce D."/>
            <person name="Han C."/>
            <person name="Schmutz J."/>
            <person name="Larimer F."/>
            <person name="Land M.L."/>
            <person name="Hauser L."/>
            <person name="Kyrpides N."/>
            <person name="Mikhailova N."/>
            <person name="Ye Q."/>
            <person name="Zhou J."/>
            <person name="Richardson P."/>
            <person name="Fields M.W."/>
        </authorList>
    </citation>
    <scope>NUCLEOTIDE SEQUENCE [LARGE SCALE GENOMIC DNA]</scope>
    <source>
        <strain evidence="9">QYMF</strain>
    </source>
</reference>
<dbReference type="OrthoDB" id="1675500at2"/>
<evidence type="ECO:0000256" key="3">
    <source>
        <dbReference type="ARBA" id="ARBA00022694"/>
    </source>
</evidence>